<evidence type="ECO:0000313" key="2">
    <source>
        <dbReference type="Proteomes" id="UP000544331"/>
    </source>
</evidence>
<dbReference type="EMBL" id="JAAOAN010000076">
    <property type="protein sequence ID" value="KAF5723098.1"/>
    <property type="molecule type" value="Genomic_DNA"/>
</dbReference>
<organism evidence="1 2">
    <name type="scientific">Fusarium mundagurra</name>
    <dbReference type="NCBI Taxonomy" id="1567541"/>
    <lineage>
        <taxon>Eukaryota</taxon>
        <taxon>Fungi</taxon>
        <taxon>Dikarya</taxon>
        <taxon>Ascomycota</taxon>
        <taxon>Pezizomycotina</taxon>
        <taxon>Sordariomycetes</taxon>
        <taxon>Hypocreomycetidae</taxon>
        <taxon>Hypocreales</taxon>
        <taxon>Nectriaceae</taxon>
        <taxon>Fusarium</taxon>
        <taxon>Fusarium fujikuroi species complex</taxon>
    </lineage>
</organism>
<dbReference type="OrthoDB" id="4537670at2759"/>
<gene>
    <name evidence="1" type="ORF">FMUND_2139</name>
</gene>
<evidence type="ECO:0000313" key="1">
    <source>
        <dbReference type="EMBL" id="KAF5723098.1"/>
    </source>
</evidence>
<protein>
    <submittedName>
        <fullName evidence="1">Uncharacterized protein</fullName>
    </submittedName>
</protein>
<dbReference type="Proteomes" id="UP000544331">
    <property type="component" value="Unassembled WGS sequence"/>
</dbReference>
<comment type="caution">
    <text evidence="1">The sequence shown here is derived from an EMBL/GenBank/DDBJ whole genome shotgun (WGS) entry which is preliminary data.</text>
</comment>
<accession>A0A8H5Z1W5</accession>
<name>A0A8H5Z1W5_9HYPO</name>
<proteinExistence type="predicted"/>
<dbReference type="AlphaFoldDB" id="A0A8H5Z1W5"/>
<sequence>MDTSPSHFNAVQAAYHRPPFILHQAPFFHILNNHHNGSFDRERRYHLQITGTIFIQVSKADEFRRKHDRSKDSYTVRIDRDFLYGQNREQTKRFLVLHDKEHELFQFRFVQSAIVAAGNEAANVARSLGIDSGVDILNFLKKFFGDYLKEF</sequence>
<keyword evidence="2" id="KW-1185">Reference proteome</keyword>
<reference evidence="1 2" key="1">
    <citation type="submission" date="2020-05" db="EMBL/GenBank/DDBJ databases">
        <title>Identification and distribution of gene clusters putatively required for synthesis of sphingolipid metabolism inhibitors in phylogenetically diverse species of the filamentous fungus Fusarium.</title>
        <authorList>
            <person name="Kim H.-S."/>
            <person name="Busman M."/>
            <person name="Brown D.W."/>
            <person name="Divon H."/>
            <person name="Uhlig S."/>
            <person name="Proctor R.H."/>
        </authorList>
    </citation>
    <scope>NUCLEOTIDE SEQUENCE [LARGE SCALE GENOMIC DNA]</scope>
    <source>
        <strain evidence="1 2">NRRL 66235</strain>
    </source>
</reference>